<feature type="domain" description="Glycoside hydrolase family 2 immunoglobulin-like beta-sandwich" evidence="5">
    <location>
        <begin position="180"/>
        <end position="285"/>
    </location>
</feature>
<dbReference type="InterPro" id="IPR036156">
    <property type="entry name" value="Beta-gal/glucu_dom_sf"/>
</dbReference>
<dbReference type="Gene3D" id="3.20.20.80">
    <property type="entry name" value="Glycosidases"/>
    <property type="match status" value="1"/>
</dbReference>
<dbReference type="Gene3D" id="2.60.120.260">
    <property type="entry name" value="Galactose-binding domain-like"/>
    <property type="match status" value="1"/>
</dbReference>
<evidence type="ECO:0000259" key="7">
    <source>
        <dbReference type="Pfam" id="PF02837"/>
    </source>
</evidence>
<feature type="chain" id="PRO_5047173594" description="Beta-glucuronidase" evidence="4">
    <location>
        <begin position="22"/>
        <end position="655"/>
    </location>
</feature>
<protein>
    <recommendedName>
        <fullName evidence="10">Beta-glucuronidase</fullName>
    </recommendedName>
</protein>
<comment type="similarity">
    <text evidence="1">Belongs to the glycosyl hydrolase 2 family.</text>
</comment>
<name>A0ABS7GNC0_9BACT</name>
<feature type="domain" description="Glycosyl hydrolases family 2 sugar binding" evidence="7">
    <location>
        <begin position="27"/>
        <end position="174"/>
    </location>
</feature>
<evidence type="ECO:0000259" key="6">
    <source>
        <dbReference type="Pfam" id="PF02836"/>
    </source>
</evidence>
<evidence type="ECO:0000313" key="9">
    <source>
        <dbReference type="Proteomes" id="UP000812961"/>
    </source>
</evidence>
<dbReference type="RefSeq" id="WP_220253645.1">
    <property type="nucleotide sequence ID" value="NZ_JAICCF010000007.1"/>
</dbReference>
<evidence type="ECO:0000259" key="5">
    <source>
        <dbReference type="Pfam" id="PF00703"/>
    </source>
</evidence>
<keyword evidence="2" id="KW-0378">Hydrolase</keyword>
<dbReference type="EMBL" id="JAICCF010000007">
    <property type="protein sequence ID" value="MBW8688318.1"/>
    <property type="molecule type" value="Genomic_DNA"/>
</dbReference>
<evidence type="ECO:0008006" key="10">
    <source>
        <dbReference type="Google" id="ProtNLM"/>
    </source>
</evidence>
<feature type="signal peptide" evidence="4">
    <location>
        <begin position="1"/>
        <end position="21"/>
    </location>
</feature>
<comment type="caution">
    <text evidence="8">The sequence shown here is derived from an EMBL/GenBank/DDBJ whole genome shotgun (WGS) entry which is preliminary data.</text>
</comment>
<dbReference type="PANTHER" id="PTHR42732:SF1">
    <property type="entry name" value="BETA-MANNOSIDASE"/>
    <property type="match status" value="1"/>
</dbReference>
<dbReference type="InterPro" id="IPR006102">
    <property type="entry name" value="Ig-like_GH2"/>
</dbReference>
<dbReference type="Proteomes" id="UP000812961">
    <property type="component" value="Unassembled WGS sequence"/>
</dbReference>
<evidence type="ECO:0000256" key="2">
    <source>
        <dbReference type="ARBA" id="ARBA00022801"/>
    </source>
</evidence>
<dbReference type="SUPFAM" id="SSF49785">
    <property type="entry name" value="Galactose-binding domain-like"/>
    <property type="match status" value="1"/>
</dbReference>
<dbReference type="InterPro" id="IPR006103">
    <property type="entry name" value="Glyco_hydro_2_cat"/>
</dbReference>
<dbReference type="PANTHER" id="PTHR42732">
    <property type="entry name" value="BETA-GALACTOSIDASE"/>
    <property type="match status" value="1"/>
</dbReference>
<gene>
    <name evidence="8" type="ORF">K1Y79_28540</name>
</gene>
<dbReference type="SUPFAM" id="SSF49303">
    <property type="entry name" value="beta-Galactosidase/glucuronidase domain"/>
    <property type="match status" value="1"/>
</dbReference>
<accession>A0ABS7GNC0</accession>
<evidence type="ECO:0000256" key="4">
    <source>
        <dbReference type="SAM" id="SignalP"/>
    </source>
</evidence>
<dbReference type="InterPro" id="IPR013783">
    <property type="entry name" value="Ig-like_fold"/>
</dbReference>
<sequence>MRRFLFSLVFILSGLSLYSQSPQDVSLNGTWSFITDKDAVGLQSGYPGGLPPAAIQVPVPGTWNILAGLEDYQGTAWYHKKFVAGKDWATKRVLLHFGAVYHDAVVFVNGKKAGEHLNAGYTRFTLEISAFLKPGASNDIVVSVSNQLSAVNLPYMASFDWPNDGGITRDVSLHITDALAISQVRVTPSVDFRDSTGAATVSVALFGAAPDAADLSFVLKEKKSGKVLFDGKKSVVNKDHTFTFDIPKGKVTPWHFDHPFLYELTVTAHAKGKVSDRKTVRFGYRTVEIKGNQLLLNKEPVRLPGIEYMPGSNPQYGAAEPREYIDTVVRLMKRMNIVITRFHWQQDEAWLDLMDEAGILVQEEIPWWQAPAKLTPALMTTAQQHLNEMIRAHYNHPCIFAWGINNEVRSTQADNQALKTFAHNLDNTRMVTVIGNHLDTNLEKDPSLMADLPTWNEYVGTWNKAKREDLPGKFNNIEKVLDNRPLLITEHGLCEPAFTGGDARRADDMLYHINEWRKQPFIAGFIYFCLNDYRTQMGEEGIGKFRIRRHGVADASLQPKATLSILQQLCSPVDITKVVKNSETAADIAIMVKHTIPSYTLRGYVLEYRTKAGDMQKIPLADLKPGDTAAFQLKDVNVRYAFEIKRPTGEVVVAY</sequence>
<evidence type="ECO:0000256" key="1">
    <source>
        <dbReference type="ARBA" id="ARBA00007401"/>
    </source>
</evidence>
<dbReference type="Pfam" id="PF02836">
    <property type="entry name" value="Glyco_hydro_2_C"/>
    <property type="match status" value="1"/>
</dbReference>
<dbReference type="InterPro" id="IPR006104">
    <property type="entry name" value="Glyco_hydro_2_N"/>
</dbReference>
<dbReference type="InterPro" id="IPR008979">
    <property type="entry name" value="Galactose-bd-like_sf"/>
</dbReference>
<dbReference type="Gene3D" id="2.60.40.10">
    <property type="entry name" value="Immunoglobulins"/>
    <property type="match status" value="1"/>
</dbReference>
<dbReference type="Pfam" id="PF00703">
    <property type="entry name" value="Glyco_hydro_2"/>
    <property type="match status" value="1"/>
</dbReference>
<reference evidence="8 9" key="1">
    <citation type="submission" date="2021-08" db="EMBL/GenBank/DDBJ databases">
        <title>The genome sequence of Chitinophaga sp. B61.</title>
        <authorList>
            <person name="Zhang X."/>
        </authorList>
    </citation>
    <scope>NUCLEOTIDE SEQUENCE [LARGE SCALE GENOMIC DNA]</scope>
    <source>
        <strain evidence="8 9">B61</strain>
    </source>
</reference>
<dbReference type="SUPFAM" id="SSF51445">
    <property type="entry name" value="(Trans)glycosidases"/>
    <property type="match status" value="1"/>
</dbReference>
<keyword evidence="3" id="KW-0326">Glycosidase</keyword>
<keyword evidence="9" id="KW-1185">Reference proteome</keyword>
<dbReference type="InterPro" id="IPR017853">
    <property type="entry name" value="GH"/>
</dbReference>
<dbReference type="Pfam" id="PF02837">
    <property type="entry name" value="Glyco_hydro_2_N"/>
    <property type="match status" value="1"/>
</dbReference>
<organism evidence="8 9">
    <name type="scientific">Chitinophaga rhizophila</name>
    <dbReference type="NCBI Taxonomy" id="2866212"/>
    <lineage>
        <taxon>Bacteria</taxon>
        <taxon>Pseudomonadati</taxon>
        <taxon>Bacteroidota</taxon>
        <taxon>Chitinophagia</taxon>
        <taxon>Chitinophagales</taxon>
        <taxon>Chitinophagaceae</taxon>
        <taxon>Chitinophaga</taxon>
    </lineage>
</organism>
<keyword evidence="4" id="KW-0732">Signal</keyword>
<evidence type="ECO:0000313" key="8">
    <source>
        <dbReference type="EMBL" id="MBW8688318.1"/>
    </source>
</evidence>
<evidence type="ECO:0000256" key="3">
    <source>
        <dbReference type="ARBA" id="ARBA00023295"/>
    </source>
</evidence>
<feature type="domain" description="Glycoside hydrolase family 2 catalytic" evidence="6">
    <location>
        <begin position="287"/>
        <end position="534"/>
    </location>
</feature>
<proteinExistence type="inferred from homology"/>
<dbReference type="InterPro" id="IPR051913">
    <property type="entry name" value="GH2_Domain-Containing"/>
</dbReference>